<dbReference type="NCBIfam" id="TIGR02669">
    <property type="entry name" value="SpoIID_LytB"/>
    <property type="match status" value="1"/>
</dbReference>
<dbReference type="SUPFAM" id="SSF89232">
    <property type="entry name" value="Hypothetical protein TM1070"/>
    <property type="match status" value="1"/>
</dbReference>
<protein>
    <recommendedName>
        <fullName evidence="1">Sporulation stage II protein D amidase enhancer LytB N-terminal domain-containing protein</fullName>
    </recommendedName>
</protein>
<organism evidence="2 3">
    <name type="scientific">Candidatus Solincola sediminis</name>
    <dbReference type="NCBI Taxonomy" id="1797199"/>
    <lineage>
        <taxon>Bacteria</taxon>
        <taxon>Bacillati</taxon>
        <taxon>Actinomycetota</taxon>
        <taxon>Candidatus Geothermincolia</taxon>
        <taxon>Candidatus Geothermincolales</taxon>
        <taxon>Candidatus Geothermincolaceae</taxon>
        <taxon>Candidatus Solincola</taxon>
    </lineage>
</organism>
<dbReference type="GO" id="GO:0030435">
    <property type="term" value="P:sporulation resulting in formation of a cellular spore"/>
    <property type="evidence" value="ECO:0007669"/>
    <property type="project" value="InterPro"/>
</dbReference>
<evidence type="ECO:0000313" key="2">
    <source>
        <dbReference type="EMBL" id="OFW59024.1"/>
    </source>
</evidence>
<dbReference type="Proteomes" id="UP000177876">
    <property type="component" value="Unassembled WGS sequence"/>
</dbReference>
<accession>A0A1F2WQ82</accession>
<reference evidence="2 3" key="1">
    <citation type="journal article" date="2016" name="Nat. Commun.">
        <title>Thousands of microbial genomes shed light on interconnected biogeochemical processes in an aquifer system.</title>
        <authorList>
            <person name="Anantharaman K."/>
            <person name="Brown C.T."/>
            <person name="Hug L.A."/>
            <person name="Sharon I."/>
            <person name="Castelle C.J."/>
            <person name="Probst A.J."/>
            <person name="Thomas B.C."/>
            <person name="Singh A."/>
            <person name="Wilkins M.J."/>
            <person name="Karaoz U."/>
            <person name="Brodie E.L."/>
            <person name="Williams K.H."/>
            <person name="Hubbard S.S."/>
            <person name="Banfield J.F."/>
        </authorList>
    </citation>
    <scope>NUCLEOTIDE SEQUENCE [LARGE SCALE GENOMIC DNA]</scope>
</reference>
<dbReference type="STRING" id="1797197.A2Y75_00645"/>
<dbReference type="InterPro" id="IPR036698">
    <property type="entry name" value="TM1070-like_sf"/>
</dbReference>
<evidence type="ECO:0000313" key="3">
    <source>
        <dbReference type="Proteomes" id="UP000177876"/>
    </source>
</evidence>
<sequence>MAGVYFRGLWGHDYHNIIHTYYTGISFSQVSDDQKIRVLCRDNQVREYTLREYLYRLQEEPDTWPQQGLKVLAVAARTYTLSCIARGKHAGSGYDICPSGSCCQAFNEQINPANHPNTVAAINATAGEIITYGGQPIIAAYSSCCGGYTAGCDEAWGGNPVAYLSPVPDDACASDKNRNWSVTIAWDQFEAKLDANSATAVGTLYGFAIVSRGPSGRVLKIRVDGSSGSKTVSGNTFASVVGLETNLFDVAQPNFDEYLLIQNPGDTEANCTLTYMLPGGNNTSESCTVGAHSRYTIFMNEHVPDSEVSIKVESDQPVVSERAMYFKFQGGSRNDGHACMGVRDPNKKWYFAEGYTGGDFETFILVQNPNDAWANLSASYLGNGGEADTFQYSLAPKSRMTIWMDREPGLDDGEFSTQLDCDQPVIAERAMYFSDGQGRAGGTASQGTQQMSTTWFFAEGYTAESFDTWVLLGNPGDNPVPATLTFMLPDTSTKELKVEVPARSRVTVHADDIPGLEQTEFSSSVESETPIVAERAMYFNYHQKDGGHDVMGINQLSDKWYFAEGYSAGDFDTYILLQNPNASDTTASLTYMLGNGATIRQDMVIGAHSRYTVYVDAVPGMEQTEFSTAIQSAAPIVAERAMYFNYRDRTGGSCAEAASSPATVWYFAEGYTGY</sequence>
<dbReference type="Pfam" id="PF08486">
    <property type="entry name" value="SpoIID"/>
    <property type="match status" value="1"/>
</dbReference>
<gene>
    <name evidence="2" type="ORF">A2Y75_00645</name>
</gene>
<feature type="domain" description="Sporulation stage II protein D amidase enhancer LytB N-terminal" evidence="1">
    <location>
        <begin position="44"/>
        <end position="132"/>
    </location>
</feature>
<dbReference type="InterPro" id="IPR013693">
    <property type="entry name" value="SpoIID/LytB_N"/>
</dbReference>
<proteinExistence type="predicted"/>
<dbReference type="AlphaFoldDB" id="A0A1F2WQ82"/>
<name>A0A1F2WQ82_9ACTN</name>
<evidence type="ECO:0000259" key="1">
    <source>
        <dbReference type="Pfam" id="PF08486"/>
    </source>
</evidence>
<dbReference type="EMBL" id="MELK01000019">
    <property type="protein sequence ID" value="OFW59024.1"/>
    <property type="molecule type" value="Genomic_DNA"/>
</dbReference>
<dbReference type="Gene3D" id="2.60.290.11">
    <property type="entry name" value="TM1070-like"/>
    <property type="match status" value="4"/>
</dbReference>
<dbReference type="InterPro" id="IPR013486">
    <property type="entry name" value="SpoIID/LytB"/>
</dbReference>
<comment type="caution">
    <text evidence="2">The sequence shown here is derived from an EMBL/GenBank/DDBJ whole genome shotgun (WGS) entry which is preliminary data.</text>
</comment>